<dbReference type="GO" id="GO:0016829">
    <property type="term" value="F:lyase activity"/>
    <property type="evidence" value="ECO:0007669"/>
    <property type="project" value="UniProtKB-KW"/>
</dbReference>
<dbReference type="PANTHER" id="PTHR42690">
    <property type="entry name" value="THREONINE SYNTHASE FAMILY MEMBER"/>
    <property type="match status" value="1"/>
</dbReference>
<feature type="domain" description="Threonine synthase N-terminal" evidence="7">
    <location>
        <begin position="2"/>
        <end position="83"/>
    </location>
</feature>
<organism evidence="8 9">
    <name type="scientific">Folsomia candida</name>
    <name type="common">Springtail</name>
    <dbReference type="NCBI Taxonomy" id="158441"/>
    <lineage>
        <taxon>Eukaryota</taxon>
        <taxon>Metazoa</taxon>
        <taxon>Ecdysozoa</taxon>
        <taxon>Arthropoda</taxon>
        <taxon>Hexapoda</taxon>
        <taxon>Collembola</taxon>
        <taxon>Entomobryomorpha</taxon>
        <taxon>Isotomoidea</taxon>
        <taxon>Isotomidae</taxon>
        <taxon>Proisotominae</taxon>
        <taxon>Folsomia</taxon>
    </lineage>
</organism>
<dbReference type="PANTHER" id="PTHR42690:SF1">
    <property type="entry name" value="THREONINE SYNTHASE-LIKE 2"/>
    <property type="match status" value="1"/>
</dbReference>
<comment type="similarity">
    <text evidence="2">Belongs to the threonine synthase family.</text>
</comment>
<reference evidence="8 9" key="1">
    <citation type="submission" date="2015-12" db="EMBL/GenBank/DDBJ databases">
        <title>The genome of Folsomia candida.</title>
        <authorList>
            <person name="Faddeeva A."/>
            <person name="Derks M.F."/>
            <person name="Anvar Y."/>
            <person name="Smit S."/>
            <person name="Van Straalen N."/>
            <person name="Roelofs D."/>
        </authorList>
    </citation>
    <scope>NUCLEOTIDE SEQUENCE [LARGE SCALE GENOMIC DNA]</scope>
    <source>
        <strain evidence="8 9">VU population</strain>
        <tissue evidence="8">Whole body</tissue>
    </source>
</reference>
<dbReference type="InterPro" id="IPR037158">
    <property type="entry name" value="Thr_synth_N_sf"/>
</dbReference>
<dbReference type="Pfam" id="PF14821">
    <property type="entry name" value="Thr_synth_N"/>
    <property type="match status" value="1"/>
</dbReference>
<dbReference type="Gene3D" id="3.90.1380.10">
    <property type="entry name" value="Threonine synthase, N-terminal domain"/>
    <property type="match status" value="1"/>
</dbReference>
<dbReference type="GO" id="GO:0030170">
    <property type="term" value="F:pyridoxal phosphate binding"/>
    <property type="evidence" value="ECO:0007669"/>
    <property type="project" value="TreeGrafter"/>
</dbReference>
<keyword evidence="9" id="KW-1185">Reference proteome</keyword>
<comment type="cofactor">
    <cofactor evidence="1 6">
        <name>pyridoxal 5'-phosphate</name>
        <dbReference type="ChEBI" id="CHEBI:597326"/>
    </cofactor>
</comment>
<evidence type="ECO:0000256" key="6">
    <source>
        <dbReference type="PIRSR" id="PIRSR604450-51"/>
    </source>
</evidence>
<name>A0A226EVS3_FOLCA</name>
<dbReference type="OrthoDB" id="5203861at2759"/>
<evidence type="ECO:0000256" key="2">
    <source>
        <dbReference type="ARBA" id="ARBA00005517"/>
    </source>
</evidence>
<proteinExistence type="inferred from homology"/>
<evidence type="ECO:0000259" key="7">
    <source>
        <dbReference type="Pfam" id="PF14821"/>
    </source>
</evidence>
<feature type="modified residue" description="N6-(pyridoxal phosphate)lysine" evidence="6">
    <location>
        <position position="122"/>
    </location>
</feature>
<evidence type="ECO:0000256" key="5">
    <source>
        <dbReference type="ARBA" id="ARBA00023239"/>
    </source>
</evidence>
<dbReference type="STRING" id="158441.A0A226EVS3"/>
<dbReference type="GO" id="GO:0009071">
    <property type="term" value="P:serine family amino acid catabolic process"/>
    <property type="evidence" value="ECO:0007669"/>
    <property type="project" value="TreeGrafter"/>
</dbReference>
<accession>A0A226EVS3</accession>
<dbReference type="AlphaFoldDB" id="A0A226EVS3"/>
<keyword evidence="4 6" id="KW-0663">Pyridoxal phosphate</keyword>
<evidence type="ECO:0000313" key="9">
    <source>
        <dbReference type="Proteomes" id="UP000198287"/>
    </source>
</evidence>
<dbReference type="Proteomes" id="UP000198287">
    <property type="component" value="Unassembled WGS sequence"/>
</dbReference>
<comment type="caution">
    <text evidence="8">The sequence shown here is derived from an EMBL/GenBank/DDBJ whole genome shotgun (WGS) entry which is preliminary data.</text>
</comment>
<dbReference type="InterPro" id="IPR051166">
    <property type="entry name" value="Threonine_Synthase"/>
</dbReference>
<evidence type="ECO:0000256" key="4">
    <source>
        <dbReference type="ARBA" id="ARBA00022898"/>
    </source>
</evidence>
<dbReference type="Gene3D" id="3.40.50.1100">
    <property type="match status" value="2"/>
</dbReference>
<dbReference type="GO" id="GO:0046360">
    <property type="term" value="P:2-oxobutyrate biosynthetic process"/>
    <property type="evidence" value="ECO:0007669"/>
    <property type="project" value="TreeGrafter"/>
</dbReference>
<dbReference type="NCBIfam" id="TIGR00260">
    <property type="entry name" value="thrC"/>
    <property type="match status" value="1"/>
</dbReference>
<evidence type="ECO:0000313" key="8">
    <source>
        <dbReference type="EMBL" id="OXA61682.1"/>
    </source>
</evidence>
<gene>
    <name evidence="8" type="ORF">Fcan01_02113</name>
</gene>
<sequence length="478" mass="53079">MKYCSTRGGVKGVPFRQALFSGYALDGGLFVPEIVPKLSPDTISEWVKAKLSYPKIVYEIVRRFVSEEELPNDALAKCIENAYNTGKFDTLSVVGMKNCNTRRTEEGFTVAELFHGQTQSFKDYALSLVGQLMQYFLNKHNEKLIVLVGTSGDTGSAAIKSVEGLEGIDIIVLYPDGKISAVQELQMTSSLAKNVHVFAVEGTSDDLDVPIRQCFPGEGICSINSINWARIMIQIAHFVYLYIHEGGEALDIFLPTGAAGNLVSGVICNLMGFPIKFFPATNENDNVHAFLNKGQLRLGGTIISTPANAMDIRYPYNLERLIYLLSNSPELTAKYMTICESDSENVADIEKSLLDKIKTIVPECQLVETKHIHETIQWVWKTQKYMICPHTATAFYHLDKSGKLTKNKAVVVSTASPQKFSDVVSAAGISSAEWKGDELWTKLKAGPQVEPNRSMKMQNQSDWLKILQEEISKIRSTH</sequence>
<keyword evidence="5" id="KW-0456">Lyase</keyword>
<dbReference type="EMBL" id="LNIX01000001">
    <property type="protein sequence ID" value="OXA61682.1"/>
    <property type="molecule type" value="Genomic_DNA"/>
</dbReference>
<dbReference type="SUPFAM" id="SSF53686">
    <property type="entry name" value="Tryptophan synthase beta subunit-like PLP-dependent enzymes"/>
    <property type="match status" value="1"/>
</dbReference>
<evidence type="ECO:0000256" key="1">
    <source>
        <dbReference type="ARBA" id="ARBA00001933"/>
    </source>
</evidence>
<dbReference type="InterPro" id="IPR036052">
    <property type="entry name" value="TrpB-like_PALP_sf"/>
</dbReference>
<dbReference type="InterPro" id="IPR004450">
    <property type="entry name" value="Thr_synthase-like"/>
</dbReference>
<protein>
    <recommendedName>
        <fullName evidence="3">Threonine synthase-like 2</fullName>
    </recommendedName>
</protein>
<dbReference type="InterPro" id="IPR029144">
    <property type="entry name" value="Thr_synth_N"/>
</dbReference>
<dbReference type="OMA" id="NFERYLY"/>
<evidence type="ECO:0000256" key="3">
    <source>
        <dbReference type="ARBA" id="ARBA00021942"/>
    </source>
</evidence>